<dbReference type="EMBL" id="CM042014">
    <property type="protein sequence ID" value="KAI3723335.1"/>
    <property type="molecule type" value="Genomic_DNA"/>
</dbReference>
<protein>
    <submittedName>
        <fullName evidence="1">Uncharacterized protein</fullName>
    </submittedName>
</protein>
<proteinExistence type="predicted"/>
<evidence type="ECO:0000313" key="1">
    <source>
        <dbReference type="EMBL" id="KAI3723335.1"/>
    </source>
</evidence>
<reference evidence="2" key="1">
    <citation type="journal article" date="2022" name="Mol. Ecol. Resour.">
        <title>The genomes of chicory, endive, great burdock and yacon provide insights into Asteraceae palaeo-polyploidization history and plant inulin production.</title>
        <authorList>
            <person name="Fan W."/>
            <person name="Wang S."/>
            <person name="Wang H."/>
            <person name="Wang A."/>
            <person name="Jiang F."/>
            <person name="Liu H."/>
            <person name="Zhao H."/>
            <person name="Xu D."/>
            <person name="Zhang Y."/>
        </authorList>
    </citation>
    <scope>NUCLEOTIDE SEQUENCE [LARGE SCALE GENOMIC DNA]</scope>
    <source>
        <strain evidence="2">cv. Punajuju</strain>
    </source>
</reference>
<keyword evidence="2" id="KW-1185">Reference proteome</keyword>
<organism evidence="1 2">
    <name type="scientific">Cichorium intybus</name>
    <name type="common">Chicory</name>
    <dbReference type="NCBI Taxonomy" id="13427"/>
    <lineage>
        <taxon>Eukaryota</taxon>
        <taxon>Viridiplantae</taxon>
        <taxon>Streptophyta</taxon>
        <taxon>Embryophyta</taxon>
        <taxon>Tracheophyta</taxon>
        <taxon>Spermatophyta</taxon>
        <taxon>Magnoliopsida</taxon>
        <taxon>eudicotyledons</taxon>
        <taxon>Gunneridae</taxon>
        <taxon>Pentapetalae</taxon>
        <taxon>asterids</taxon>
        <taxon>campanulids</taxon>
        <taxon>Asterales</taxon>
        <taxon>Asteraceae</taxon>
        <taxon>Cichorioideae</taxon>
        <taxon>Cichorieae</taxon>
        <taxon>Cichoriinae</taxon>
        <taxon>Cichorium</taxon>
    </lineage>
</organism>
<gene>
    <name evidence="1" type="ORF">L2E82_34836</name>
</gene>
<comment type="caution">
    <text evidence="1">The sequence shown here is derived from an EMBL/GenBank/DDBJ whole genome shotgun (WGS) entry which is preliminary data.</text>
</comment>
<reference evidence="1 2" key="2">
    <citation type="journal article" date="2022" name="Mol. Ecol. Resour.">
        <title>The genomes of chicory, endive, great burdock and yacon provide insights into Asteraceae paleo-polyploidization history and plant inulin production.</title>
        <authorList>
            <person name="Fan W."/>
            <person name="Wang S."/>
            <person name="Wang H."/>
            <person name="Wang A."/>
            <person name="Jiang F."/>
            <person name="Liu H."/>
            <person name="Zhao H."/>
            <person name="Xu D."/>
            <person name="Zhang Y."/>
        </authorList>
    </citation>
    <scope>NUCLEOTIDE SEQUENCE [LARGE SCALE GENOMIC DNA]</scope>
    <source>
        <strain evidence="2">cv. Punajuju</strain>
        <tissue evidence="1">Leaves</tissue>
    </source>
</reference>
<name>A0ACB9BMS9_CICIN</name>
<accession>A0ACB9BMS9</accession>
<sequence>MYEERSGMSNPFSPTTLRSQQLTPIQALTAAMAAMKMMKLFALMLVMMMMAISAVSAANAPAPAPGPASDATTVFVPTAIASLTALAVAFLF</sequence>
<dbReference type="Proteomes" id="UP001055811">
    <property type="component" value="Linkage Group LG06"/>
</dbReference>
<evidence type="ECO:0000313" key="2">
    <source>
        <dbReference type="Proteomes" id="UP001055811"/>
    </source>
</evidence>